<feature type="region of interest" description="Disordered" evidence="1">
    <location>
        <begin position="64"/>
        <end position="91"/>
    </location>
</feature>
<protein>
    <submittedName>
        <fullName evidence="2">Uncharacterized protein</fullName>
    </submittedName>
</protein>
<comment type="caution">
    <text evidence="2">The sequence shown here is derived from an EMBL/GenBank/DDBJ whole genome shotgun (WGS) entry which is preliminary data.</text>
</comment>
<proteinExistence type="predicted"/>
<organism evidence="2 3">
    <name type="scientific">Streptomyces microflavus</name>
    <name type="common">Streptomyces lipmanii</name>
    <dbReference type="NCBI Taxonomy" id="1919"/>
    <lineage>
        <taxon>Bacteria</taxon>
        <taxon>Bacillati</taxon>
        <taxon>Actinomycetota</taxon>
        <taxon>Actinomycetes</taxon>
        <taxon>Kitasatosporales</taxon>
        <taxon>Streptomycetaceae</taxon>
        <taxon>Streptomyces</taxon>
    </lineage>
</organism>
<evidence type="ECO:0000256" key="1">
    <source>
        <dbReference type="SAM" id="MobiDB-lite"/>
    </source>
</evidence>
<sequence length="91" mass="9986">MKTSASESNEAQLRRDVALSRRLGADVHLLASITPVDEAVRITARELCDKAELELEVLDQAAFAQPHTSPSLRPRPTASAGCVPRRPTWPR</sequence>
<dbReference type="Proteomes" id="UP001456562">
    <property type="component" value="Unassembled WGS sequence"/>
</dbReference>
<gene>
    <name evidence="2" type="ORF">ABR748_34910</name>
</gene>
<reference evidence="2 3" key="1">
    <citation type="submission" date="2024-01" db="EMBL/GenBank/DDBJ databases">
        <title>Metagenomic exploration of the rhizosphere soil microbial community and their significance in facilitating the development of wild simulated ginseng.</title>
        <authorList>
            <person name="Huang J."/>
        </authorList>
    </citation>
    <scope>NUCLEOTIDE SEQUENCE [LARGE SCALE GENOMIC DNA]</scope>
    <source>
        <strain evidence="2 3">WY141</strain>
    </source>
</reference>
<keyword evidence="3" id="KW-1185">Reference proteome</keyword>
<accession>A0ABV1QDX1</accession>
<name>A0ABV1QDX1_STRMI</name>
<evidence type="ECO:0000313" key="3">
    <source>
        <dbReference type="Proteomes" id="UP001456562"/>
    </source>
</evidence>
<dbReference type="EMBL" id="JBEJUE010000057">
    <property type="protein sequence ID" value="MER0429353.1"/>
    <property type="molecule type" value="Genomic_DNA"/>
</dbReference>
<dbReference type="RefSeq" id="WP_350241340.1">
    <property type="nucleotide sequence ID" value="NZ_JBEJUE010000057.1"/>
</dbReference>
<evidence type="ECO:0000313" key="2">
    <source>
        <dbReference type="EMBL" id="MER0429353.1"/>
    </source>
</evidence>